<dbReference type="PANTHER" id="PTHR38463">
    <property type="entry name" value="STRESS RESPONSE PROTEIN YSNF"/>
    <property type="match status" value="1"/>
</dbReference>
<evidence type="ECO:0000313" key="4">
    <source>
        <dbReference type="EMBL" id="WZP15908.1"/>
    </source>
</evidence>
<feature type="region of interest" description="Disordered" evidence="1">
    <location>
        <begin position="113"/>
        <end position="191"/>
    </location>
</feature>
<dbReference type="Pfam" id="PF09557">
    <property type="entry name" value="DUF2382"/>
    <property type="match status" value="1"/>
</dbReference>
<dbReference type="RefSeq" id="WP_342023560.1">
    <property type="nucleotide sequence ID" value="NZ_CP151657.1"/>
</dbReference>
<dbReference type="Pfam" id="PF05239">
    <property type="entry name" value="PRC"/>
    <property type="match status" value="1"/>
</dbReference>
<gene>
    <name evidence="4" type="ORF">AAE021_17460</name>
</gene>
<feature type="compositionally biased region" description="Gly residues" evidence="1">
    <location>
        <begin position="299"/>
        <end position="308"/>
    </location>
</feature>
<protein>
    <submittedName>
        <fullName evidence="4">YsnF/AvaK domain-containing protein</fullName>
    </submittedName>
</protein>
<dbReference type="NCBIfam" id="TIGR02271">
    <property type="entry name" value="YsnF/AvaK domain"/>
    <property type="match status" value="1"/>
</dbReference>
<dbReference type="InterPro" id="IPR011033">
    <property type="entry name" value="PRC_barrel-like_sf"/>
</dbReference>
<dbReference type="EMBL" id="CP151657">
    <property type="protein sequence ID" value="WZP15908.1"/>
    <property type="molecule type" value="Genomic_DNA"/>
</dbReference>
<feature type="region of interest" description="Disordered" evidence="1">
    <location>
        <begin position="212"/>
        <end position="308"/>
    </location>
</feature>
<evidence type="ECO:0000259" key="3">
    <source>
        <dbReference type="Pfam" id="PF09557"/>
    </source>
</evidence>
<feature type="compositionally biased region" description="Polar residues" evidence="1">
    <location>
        <begin position="150"/>
        <end position="160"/>
    </location>
</feature>
<proteinExistence type="predicted"/>
<accession>A0ABZ2ZUV6</accession>
<feature type="compositionally biased region" description="Basic and acidic residues" evidence="1">
    <location>
        <begin position="279"/>
        <end position="298"/>
    </location>
</feature>
<feature type="compositionally biased region" description="Basic and acidic residues" evidence="1">
    <location>
        <begin position="243"/>
        <end position="267"/>
    </location>
</feature>
<dbReference type="InterPro" id="IPR052967">
    <property type="entry name" value="Stress_Response_Assoc"/>
</dbReference>
<evidence type="ECO:0000313" key="5">
    <source>
        <dbReference type="Proteomes" id="UP001448858"/>
    </source>
</evidence>
<sequence>MISNQQVEGLMAGSGNVLGPNGDKIGSVGTFYLDDQTNEPAWVTVNTGLFGTNESFVPLSEATVEGVDVLVPYSKDEVKNSPQVESDGSISPEEEVTLYRYYGFTYDDGSADTSTMDAGSGTMTDSGTRTDRTTGVDRDFGDDSDITRSGVGTSSGNASGTVGHDTSGPTTDDAMTRSEEQLDVGTQTRQTGKARLRKYVVTENVTTQVPVSHEEVRVEREPITDANVDSAMSGPELSEEEHEVTLHAEEPVVEKKTVPVERVRLDTETVTDTESVTEEVSKEQIDTDVDGTTRRSGHDGSGGSSSGR</sequence>
<dbReference type="PANTHER" id="PTHR38463:SF1">
    <property type="entry name" value="STRESS RESPONSE PROTEIN YSNF"/>
    <property type="match status" value="1"/>
</dbReference>
<dbReference type="InterPro" id="IPR027275">
    <property type="entry name" value="PRC-brl_dom"/>
</dbReference>
<dbReference type="SUPFAM" id="SSF50346">
    <property type="entry name" value="PRC-barrel domain"/>
    <property type="match status" value="1"/>
</dbReference>
<feature type="compositionally biased region" description="Basic and acidic residues" evidence="1">
    <location>
        <begin position="128"/>
        <end position="141"/>
    </location>
</feature>
<keyword evidence="5" id="KW-1185">Reference proteome</keyword>
<evidence type="ECO:0000256" key="1">
    <source>
        <dbReference type="SAM" id="MobiDB-lite"/>
    </source>
</evidence>
<dbReference type="Gene3D" id="3.90.50.10">
    <property type="entry name" value="Photosynthetic Reaction Center, subunit H, domain 2"/>
    <property type="match status" value="1"/>
</dbReference>
<feature type="compositionally biased region" description="Basic and acidic residues" evidence="1">
    <location>
        <begin position="212"/>
        <end position="223"/>
    </location>
</feature>
<dbReference type="InterPro" id="IPR019060">
    <property type="entry name" value="DUF2382"/>
</dbReference>
<feature type="domain" description="PRC-barrel" evidence="2">
    <location>
        <begin position="17"/>
        <end position="77"/>
    </location>
</feature>
<organism evidence="4 5">
    <name type="scientific">Arthrobacter citreus</name>
    <dbReference type="NCBI Taxonomy" id="1670"/>
    <lineage>
        <taxon>Bacteria</taxon>
        <taxon>Bacillati</taxon>
        <taxon>Actinomycetota</taxon>
        <taxon>Actinomycetes</taxon>
        <taxon>Micrococcales</taxon>
        <taxon>Micrococcaceae</taxon>
        <taxon>Arthrobacter</taxon>
    </lineage>
</organism>
<name>A0ABZ2ZUV6_9MICC</name>
<feature type="domain" description="DUF2382" evidence="3">
    <location>
        <begin position="175"/>
        <end position="286"/>
    </location>
</feature>
<evidence type="ECO:0000259" key="2">
    <source>
        <dbReference type="Pfam" id="PF05239"/>
    </source>
</evidence>
<dbReference type="Proteomes" id="UP001448858">
    <property type="component" value="Chromosome"/>
</dbReference>
<dbReference type="InterPro" id="IPR014747">
    <property type="entry name" value="Bac_photo_RC_H_C"/>
</dbReference>
<reference evidence="4 5" key="1">
    <citation type="submission" date="2024-04" db="EMBL/GenBank/DDBJ databases">
        <title>Arthrobacter sp. from Plains bison fecal sample.</title>
        <authorList>
            <person name="Ruzzini A."/>
        </authorList>
    </citation>
    <scope>NUCLEOTIDE SEQUENCE [LARGE SCALE GENOMIC DNA]</scope>
    <source>
        <strain evidence="4 5">EINP1</strain>
    </source>
</reference>